<name>A0A194AIN7_9BACT</name>
<comment type="caution">
    <text evidence="2">The sequence shown here is derived from an EMBL/GenBank/DDBJ whole genome shotgun (WGS) entry which is preliminary data.</text>
</comment>
<gene>
    <name evidence="2" type="ORF">DPF_1908</name>
</gene>
<keyword evidence="3" id="KW-1185">Reference proteome</keyword>
<dbReference type="EMBL" id="BDFE01000017">
    <property type="protein sequence ID" value="GAU09188.1"/>
    <property type="molecule type" value="Genomic_DNA"/>
</dbReference>
<dbReference type="InterPro" id="IPR036888">
    <property type="entry name" value="DNA_integrity_DisA_N_sf"/>
</dbReference>
<sequence length="480" mass="53622">MRDASFINLCIYHVLDGLRQGLSHYSQPSRAALIYALDEHAPLRICDPQHLLQGHAVKLKNHFLASDAWKKKVQCPKHIRVLEHDKTDTLALAGIVSFGGRSHSLLYQMWFTEEHPDMCSTGPTERWLEHAAWLLSQDIASNSPLYIGTSGLVLQNCATHAVRDFLVDKRAEIMGLDTQLRVYPVLDAILAISKTREEGAWPRGRLVFVDPSKLAEVDFLACFAQQERPSLKNYRHVRKLLLAVEHSARILVSEGRRIVGIARGGVIPCCSVIADYRGEYGFVHLDDMPVCSFSDGMFHSSMRKAKLVQVEEILLETGLPSEEQTDLFQIVSDLVHNAEEQKFGCTLVVDLNPVPRTIAGQHLDTILDLRDPENREFAKSLSRVDGALHIGSDLCLHGFACLLDGHAVTGENRARGARFNSALRFTAEHANMIAVVVSSDRPVSVVQDGVELTAQCQWRQPVFSCVETPPTLEQWLETIE</sequence>
<evidence type="ECO:0000313" key="2">
    <source>
        <dbReference type="EMBL" id="GAU09188.1"/>
    </source>
</evidence>
<organism evidence="2 3">
    <name type="scientific">Desulfoplanes formicivorans</name>
    <dbReference type="NCBI Taxonomy" id="1592317"/>
    <lineage>
        <taxon>Bacteria</taxon>
        <taxon>Pseudomonadati</taxon>
        <taxon>Thermodesulfobacteriota</taxon>
        <taxon>Desulfovibrionia</taxon>
        <taxon>Desulfovibrionales</taxon>
        <taxon>Desulfoplanaceae</taxon>
        <taxon>Desulfoplanes</taxon>
    </lineage>
</organism>
<dbReference type="Pfam" id="PF21749">
    <property type="entry name" value="DACND"/>
    <property type="match status" value="1"/>
</dbReference>
<dbReference type="InterPro" id="IPR003390">
    <property type="entry name" value="DNA_integrity_scan_DisA_N"/>
</dbReference>
<dbReference type="InterPro" id="IPR048552">
    <property type="entry name" value="DACND"/>
</dbReference>
<proteinExistence type="predicted"/>
<dbReference type="SUPFAM" id="SSF143597">
    <property type="entry name" value="YojJ-like"/>
    <property type="match status" value="1"/>
</dbReference>
<evidence type="ECO:0000313" key="3">
    <source>
        <dbReference type="Proteomes" id="UP000095200"/>
    </source>
</evidence>
<dbReference type="OrthoDB" id="859517at2"/>
<dbReference type="RefSeq" id="WP_088178338.1">
    <property type="nucleotide sequence ID" value="NZ_BDFE01000017.1"/>
</dbReference>
<keyword evidence="2" id="KW-0238">DNA-binding</keyword>
<evidence type="ECO:0000259" key="1">
    <source>
        <dbReference type="PROSITE" id="PS51794"/>
    </source>
</evidence>
<dbReference type="GO" id="GO:0003677">
    <property type="term" value="F:DNA binding"/>
    <property type="evidence" value="ECO:0007669"/>
    <property type="project" value="UniProtKB-KW"/>
</dbReference>
<accession>A0A194AIN7</accession>
<dbReference type="Gene3D" id="3.40.1700.10">
    <property type="entry name" value="DNA integrity scanning protein, DisA, N-terminal domain"/>
    <property type="match status" value="1"/>
</dbReference>
<reference evidence="3" key="1">
    <citation type="submission" date="2016-06" db="EMBL/GenBank/DDBJ databases">
        <title>Draft genome sequence of Desulfoplanes formicivorans strain Pf12B.</title>
        <authorList>
            <person name="Watanabe M."/>
            <person name="Kojima H."/>
            <person name="Fukui M."/>
        </authorList>
    </citation>
    <scope>NUCLEOTIDE SEQUENCE [LARGE SCALE GENOMIC DNA]</scope>
    <source>
        <strain evidence="3">Pf12B</strain>
    </source>
</reference>
<dbReference type="PROSITE" id="PS51794">
    <property type="entry name" value="DAC"/>
    <property type="match status" value="1"/>
</dbReference>
<feature type="domain" description="DAC" evidence="1">
    <location>
        <begin position="307"/>
        <end position="460"/>
    </location>
</feature>
<protein>
    <submittedName>
        <fullName evidence="2">DNA-binding protein</fullName>
    </submittedName>
</protein>
<dbReference type="AlphaFoldDB" id="A0A194AIN7"/>
<dbReference type="Pfam" id="PF02457">
    <property type="entry name" value="DAC"/>
    <property type="match status" value="1"/>
</dbReference>
<dbReference type="Proteomes" id="UP000095200">
    <property type="component" value="Unassembled WGS sequence"/>
</dbReference>
<dbReference type="STRING" id="1592317.DPF_1908"/>
<dbReference type="InterPro" id="IPR048555">
    <property type="entry name" value="DACNH"/>
</dbReference>
<dbReference type="Pfam" id="PF21750">
    <property type="entry name" value="DACNH"/>
    <property type="match status" value="1"/>
</dbReference>